<organism evidence="2 3">
    <name type="scientific">Prochlorococcus marinus CUG1433</name>
    <dbReference type="NCBI Taxonomy" id="2774506"/>
    <lineage>
        <taxon>Bacteria</taxon>
        <taxon>Bacillati</taxon>
        <taxon>Cyanobacteriota</taxon>
        <taxon>Cyanophyceae</taxon>
        <taxon>Synechococcales</taxon>
        <taxon>Prochlorococcaceae</taxon>
        <taxon>Prochlorococcus</taxon>
    </lineage>
</organism>
<accession>A0A9D9BUA4</accession>
<evidence type="ECO:0000313" key="3">
    <source>
        <dbReference type="Proteomes" id="UP000668060"/>
    </source>
</evidence>
<name>A0A9D9BUA4_PROMR</name>
<keyword evidence="1" id="KW-1133">Transmembrane helix</keyword>
<dbReference type="AlphaFoldDB" id="A0A9D9BUA4"/>
<gene>
    <name evidence="2" type="ORF">JJ842_06945</name>
</gene>
<feature type="transmembrane region" description="Helical" evidence="1">
    <location>
        <begin position="20"/>
        <end position="44"/>
    </location>
</feature>
<reference evidence="2" key="1">
    <citation type="journal article" date="2021" name="Front. Mar. Sci.">
        <title>Genomes of Diverse Isolates of Prochlorococcus High-Light-Adapted Clade II in the Western Pacific Ocean.</title>
        <authorList>
            <person name="Yan W."/>
            <person name="Feng X."/>
            <person name="Zhang W."/>
            <person name="Nawaz M.Z."/>
            <person name="Luo T."/>
            <person name="Zhang R."/>
            <person name="Jiao N."/>
        </authorList>
    </citation>
    <scope>NUCLEOTIDE SEQUENCE</scope>
    <source>
        <strain evidence="2">CUG1433</strain>
    </source>
</reference>
<proteinExistence type="predicted"/>
<evidence type="ECO:0000256" key="1">
    <source>
        <dbReference type="SAM" id="Phobius"/>
    </source>
</evidence>
<evidence type="ECO:0000313" key="2">
    <source>
        <dbReference type="EMBL" id="MBO6971647.1"/>
    </source>
</evidence>
<dbReference type="Proteomes" id="UP000668060">
    <property type="component" value="Unassembled WGS sequence"/>
</dbReference>
<comment type="caution">
    <text evidence="2">The sequence shown here is derived from an EMBL/GenBank/DDBJ whole genome shotgun (WGS) entry which is preliminary data.</text>
</comment>
<keyword evidence="1" id="KW-0812">Transmembrane</keyword>
<sequence>MRTIGEGKELAKVKVYLNTGIIAGLVGVGFVASTLIFGVLILVLK</sequence>
<keyword evidence="1" id="KW-0472">Membrane</keyword>
<dbReference type="EMBL" id="JAEPLN010000001">
    <property type="protein sequence ID" value="MBO6971647.1"/>
    <property type="molecule type" value="Genomic_DNA"/>
</dbReference>
<protein>
    <submittedName>
        <fullName evidence="2">Uncharacterized protein</fullName>
    </submittedName>
</protein>